<comment type="subunit">
    <text evidence="12">Interacts with MIA3. Interacts with the COPII coat subunits SEC23A, SEC23B and maybe SEC24C. Interacts with PREB; recruits PREB to endoplasmic reticulum exit sites. Interacts with APOB.</text>
</comment>
<keyword evidence="20" id="KW-1185">Reference proteome</keyword>
<dbReference type="GO" id="GO:0070971">
    <property type="term" value="C:endoplasmic reticulum exit site"/>
    <property type="evidence" value="ECO:0007669"/>
    <property type="project" value="TreeGrafter"/>
</dbReference>
<name>A0A9B0TB45_CHRAS</name>
<dbReference type="PROSITE" id="PS50002">
    <property type="entry name" value="SH3"/>
    <property type="match status" value="1"/>
</dbReference>
<evidence type="ECO:0000256" key="15">
    <source>
        <dbReference type="PROSITE-ProRule" id="PRU00192"/>
    </source>
</evidence>
<gene>
    <name evidence="21" type="primary">MIA2</name>
</gene>
<keyword evidence="8 17" id="KW-0472">Membrane</keyword>
<evidence type="ECO:0000256" key="7">
    <source>
        <dbReference type="ARBA" id="ARBA00023054"/>
    </source>
</evidence>
<evidence type="ECO:0000256" key="17">
    <source>
        <dbReference type="SAM" id="Phobius"/>
    </source>
</evidence>
<evidence type="ECO:0000256" key="16">
    <source>
        <dbReference type="SAM" id="MobiDB-lite"/>
    </source>
</evidence>
<dbReference type="FunFam" id="2.30.30.40:FF:000142">
    <property type="entry name" value="melanoma inhibitory activity protein 2 isoform X2"/>
    <property type="match status" value="1"/>
</dbReference>
<dbReference type="PANTHER" id="PTHR23158:SF38">
    <property type="entry name" value="MELANOMA INHIBITORY ACTIVITY PROTEIN 2"/>
    <property type="match status" value="1"/>
</dbReference>
<evidence type="ECO:0000313" key="20">
    <source>
        <dbReference type="Proteomes" id="UP000504623"/>
    </source>
</evidence>
<dbReference type="AlphaFoldDB" id="A0A9B0TB45"/>
<dbReference type="GO" id="GO:0006888">
    <property type="term" value="P:endoplasmic reticulum to Golgi vesicle-mediated transport"/>
    <property type="evidence" value="ECO:0007669"/>
    <property type="project" value="TreeGrafter"/>
</dbReference>
<evidence type="ECO:0000256" key="11">
    <source>
        <dbReference type="ARBA" id="ARBA00061486"/>
    </source>
</evidence>
<dbReference type="GO" id="GO:0009306">
    <property type="term" value="P:protein secretion"/>
    <property type="evidence" value="ECO:0007669"/>
    <property type="project" value="TreeGrafter"/>
</dbReference>
<dbReference type="GeneID" id="102819451"/>
<dbReference type="PANTHER" id="PTHR23158">
    <property type="entry name" value="MELANOMA INHIBITORY ACTIVITY-RELATED"/>
    <property type="match status" value="1"/>
</dbReference>
<dbReference type="InterPro" id="IPR001452">
    <property type="entry name" value="SH3_domain"/>
</dbReference>
<evidence type="ECO:0000259" key="19">
    <source>
        <dbReference type="PROSITE" id="PS50002"/>
    </source>
</evidence>
<comment type="function">
    <text evidence="10">Plays a role in the transport of cargos that are too large to fit into COPII-coated vesicles and require specific mechanisms to be incorporated into membrane-bound carriers and exported from the endoplasmic reticulum. Plays a role in the secretion of lipoproteins, pre-chylomicrons and pre-VLDLs, by participating in their export from the endoplasmic reticulum. Thereby, may play a role in cholesterol and triglyceride homeostasis. Required for collagen VII (COL7A1) secretion by loading COL7A1 into transport carriers and recruiting PREB/SEC12 at the endoplasmic reticulum exit sites.</text>
</comment>
<evidence type="ECO:0000256" key="9">
    <source>
        <dbReference type="ARBA" id="ARBA00023180"/>
    </source>
</evidence>
<evidence type="ECO:0000256" key="6">
    <source>
        <dbReference type="ARBA" id="ARBA00022989"/>
    </source>
</evidence>
<keyword evidence="9" id="KW-0325">Glycoprotein</keyword>
<reference evidence="21" key="1">
    <citation type="submission" date="2025-08" db="UniProtKB">
        <authorList>
            <consortium name="RefSeq"/>
        </authorList>
    </citation>
    <scope>IDENTIFICATION</scope>
    <source>
        <tissue evidence="21">Spleen</tissue>
    </source>
</reference>
<dbReference type="Gene3D" id="2.30.30.40">
    <property type="entry name" value="SH3 Domains"/>
    <property type="match status" value="1"/>
</dbReference>
<organism evidence="20 21">
    <name type="scientific">Chrysochloris asiatica</name>
    <name type="common">Cape golden mole</name>
    <dbReference type="NCBI Taxonomy" id="185453"/>
    <lineage>
        <taxon>Eukaryota</taxon>
        <taxon>Metazoa</taxon>
        <taxon>Chordata</taxon>
        <taxon>Craniata</taxon>
        <taxon>Vertebrata</taxon>
        <taxon>Euteleostomi</taxon>
        <taxon>Mammalia</taxon>
        <taxon>Eutheria</taxon>
        <taxon>Afrotheria</taxon>
        <taxon>Chrysochloridae</taxon>
        <taxon>Chrysochlorinae</taxon>
        <taxon>Chrysochloris</taxon>
    </lineage>
</organism>
<evidence type="ECO:0000256" key="3">
    <source>
        <dbReference type="ARBA" id="ARBA00022692"/>
    </source>
</evidence>
<feature type="signal peptide" evidence="18">
    <location>
        <begin position="1"/>
        <end position="22"/>
    </location>
</feature>
<evidence type="ECO:0000256" key="18">
    <source>
        <dbReference type="SAM" id="SignalP"/>
    </source>
</evidence>
<evidence type="ECO:0000256" key="1">
    <source>
        <dbReference type="ARBA" id="ARBA00004389"/>
    </source>
</evidence>
<evidence type="ECO:0000256" key="5">
    <source>
        <dbReference type="ARBA" id="ARBA00022824"/>
    </source>
</evidence>
<sequence>MVDLGVHRILLLVLTLTKSLESTKWLADLKKCGDLECETLISRVLATQDYRGPDCRYLNFTKGEEISVYVKLAGEREDLWAGSKGKDFGYFPRDAVQVEEVFISEEVQVATKESDFLCLLGVSYIFENEDSELNSDSYGTTHPYDEDEDQKSREYESDFHIESEFYVTSESTLLEDQFLADEIRSTTELTDWEEVEARSVEQDIVDEEVQNQISEVDHAPPSLAVPEVKGWFGLRRERAEGKLIELVNEPLQGNSLQSRKIVVVKENDLEELHNDEPQTEHKQEPASEFDHNLKPQATGWFGGGFTNYLGFGNEDSEIELLSKEGNQPLQDVTNPLSSDEEPTVPCTEMLEKKDPITNDSSILKSNWFDFGFGMLGFAYAKEDQTVSYDRKTEEGGRDNKHEHPLANEFGPDKEQEREIIKVLETEDQTDQKEVLQQIDDSDNLPYFKKFLYNFDNSWNFQSIAKKTELSHPKQLLDEDNLIEDDETEEFSVENDPMDNMESMMSESRYSPSDIVSKIEVPMRNHEDVHFKTPSFEDEKSKTLLITEEHTQVENGFVENALVNSQIFSTDNSLSSQKEGAFEFQILKFLFQIDVYDVMNSAFSPIVILKEMVSWTFLSFVIIVTILLIFLTFFNRPKHRVLNLEDKLLLLALLSCDEHVPSKGPFEPDLTFG</sequence>
<keyword evidence="2 15" id="KW-0728">SH3 domain</keyword>
<keyword evidence="7" id="KW-0175">Coiled coil</keyword>
<dbReference type="GO" id="GO:0035459">
    <property type="term" value="P:vesicle cargo loading"/>
    <property type="evidence" value="ECO:0007669"/>
    <property type="project" value="TreeGrafter"/>
</dbReference>
<keyword evidence="3 17" id="KW-0812">Transmembrane</keyword>
<accession>A0A9B0TB45</accession>
<dbReference type="InterPro" id="IPR035555">
    <property type="entry name" value="MIA2_SH3"/>
</dbReference>
<evidence type="ECO:0000256" key="12">
    <source>
        <dbReference type="ARBA" id="ARBA00063217"/>
    </source>
</evidence>
<dbReference type="CDD" id="cd11892">
    <property type="entry name" value="SH3_MIA2"/>
    <property type="match status" value="1"/>
</dbReference>
<protein>
    <recommendedName>
        <fullName evidence="13">Melanoma inhibitory activity protein 2</fullName>
    </recommendedName>
    <alternativeName>
        <fullName evidence="14">CTAGE family member 5 ER export factor</fullName>
    </alternativeName>
</protein>
<evidence type="ECO:0000256" key="13">
    <source>
        <dbReference type="ARBA" id="ARBA00072324"/>
    </source>
</evidence>
<evidence type="ECO:0000256" key="2">
    <source>
        <dbReference type="ARBA" id="ARBA00022443"/>
    </source>
</evidence>
<dbReference type="RefSeq" id="XP_006835559.1">
    <property type="nucleotide sequence ID" value="XM_006835496.1"/>
</dbReference>
<comment type="subcellular location">
    <subcellularLocation>
        <location evidence="1">Endoplasmic reticulum membrane</location>
        <topology evidence="1">Single-pass membrane protein</topology>
    </subcellularLocation>
</comment>
<evidence type="ECO:0000256" key="14">
    <source>
        <dbReference type="ARBA" id="ARBA00078803"/>
    </source>
</evidence>
<keyword evidence="4 18" id="KW-0732">Signal</keyword>
<feature type="domain" description="SH3" evidence="19">
    <location>
        <begin position="39"/>
        <end position="101"/>
    </location>
</feature>
<proteinExistence type="inferred from homology"/>
<dbReference type="SUPFAM" id="SSF50044">
    <property type="entry name" value="SH3-domain"/>
    <property type="match status" value="1"/>
</dbReference>
<dbReference type="Proteomes" id="UP000504623">
    <property type="component" value="Unplaced"/>
</dbReference>
<keyword evidence="6 17" id="KW-1133">Transmembrane helix</keyword>
<evidence type="ECO:0000256" key="4">
    <source>
        <dbReference type="ARBA" id="ARBA00022729"/>
    </source>
</evidence>
<feature type="region of interest" description="Disordered" evidence="16">
    <location>
        <begin position="389"/>
        <end position="413"/>
    </location>
</feature>
<dbReference type="Pfam" id="PF07653">
    <property type="entry name" value="SH3_2"/>
    <property type="match status" value="1"/>
</dbReference>
<feature type="chain" id="PRO_5039702625" description="Melanoma inhibitory activity protein 2" evidence="18">
    <location>
        <begin position="23"/>
        <end position="672"/>
    </location>
</feature>
<feature type="region of interest" description="Disordered" evidence="16">
    <location>
        <begin position="134"/>
        <end position="153"/>
    </location>
</feature>
<dbReference type="InterPro" id="IPR036028">
    <property type="entry name" value="SH3-like_dom_sf"/>
</dbReference>
<keyword evidence="5" id="KW-0256">Endoplasmic reticulum</keyword>
<evidence type="ECO:0000256" key="8">
    <source>
        <dbReference type="ARBA" id="ARBA00023136"/>
    </source>
</evidence>
<dbReference type="CTD" id="4253"/>
<feature type="transmembrane region" description="Helical" evidence="17">
    <location>
        <begin position="611"/>
        <end position="633"/>
    </location>
</feature>
<dbReference type="InterPro" id="IPR051500">
    <property type="entry name" value="cTAGE_MIA/OTOR"/>
</dbReference>
<evidence type="ECO:0000256" key="10">
    <source>
        <dbReference type="ARBA" id="ARBA00058328"/>
    </source>
</evidence>
<dbReference type="OrthoDB" id="3548878at2759"/>
<evidence type="ECO:0000313" key="21">
    <source>
        <dbReference type="RefSeq" id="XP_006835559.1"/>
    </source>
</evidence>
<comment type="similarity">
    <text evidence="11">Belongs to the MIA/OTOR family.</text>
</comment>
<dbReference type="GO" id="GO:0005789">
    <property type="term" value="C:endoplasmic reticulum membrane"/>
    <property type="evidence" value="ECO:0007669"/>
    <property type="project" value="UniProtKB-SubCell"/>
</dbReference>